<dbReference type="CDD" id="cd06180">
    <property type="entry name" value="MFS_YjiJ"/>
    <property type="match status" value="1"/>
</dbReference>
<dbReference type="InterPro" id="IPR020846">
    <property type="entry name" value="MFS_dom"/>
</dbReference>
<feature type="transmembrane region" description="Helical" evidence="4">
    <location>
        <begin position="12"/>
        <end position="34"/>
    </location>
</feature>
<dbReference type="GO" id="GO:0005886">
    <property type="term" value="C:plasma membrane"/>
    <property type="evidence" value="ECO:0007669"/>
    <property type="project" value="TreeGrafter"/>
</dbReference>
<gene>
    <name evidence="6" type="ORF">GV68_20715</name>
</gene>
<evidence type="ECO:0000256" key="1">
    <source>
        <dbReference type="ARBA" id="ARBA00022692"/>
    </source>
</evidence>
<keyword evidence="2 4" id="KW-1133">Transmembrane helix</keyword>
<feature type="transmembrane region" description="Helical" evidence="4">
    <location>
        <begin position="54"/>
        <end position="75"/>
    </location>
</feature>
<feature type="transmembrane region" description="Helical" evidence="4">
    <location>
        <begin position="105"/>
        <end position="129"/>
    </location>
</feature>
<sequence length="390" mass="39780">MASQIRPSQTSSLPIGIAGALAMAAAMGFGRFVYTPILPGMMAGASLSAADAGLIAGANFVGYLLGAVLAAYGWAAGRERRVALAGLLATAVLLAAMAATDSLAAFMVIRLLAGVASAFAMVFTSSIVLPYAAQSERVSMLHFGGVGFGIALSSALVFLVNLMAGDGAHGWRLSWIGSAAIAFLGLLIVAPLLPRPVRGATRVQEPPLPWRRPLVLMTLSYGLFGFGYVITATFLVTIARTTDAGPVVEFLAWFVTGTAAALSLLAWRLLVRRVGATATYAACIALEAVGVLGSVLLPPMAGALVGGLFLGLTFMAVTAYGLQIGRTLAPESPRRALAFMTAAFGTGQIAGPLAAGWLAEGSGSFTLPTVLAAAALTVSALLVVPILRKA</sequence>
<evidence type="ECO:0000256" key="4">
    <source>
        <dbReference type="SAM" id="Phobius"/>
    </source>
</evidence>
<feature type="domain" description="Major facilitator superfamily (MFS) profile" evidence="5">
    <location>
        <begin position="16"/>
        <end position="390"/>
    </location>
</feature>
<dbReference type="Gene3D" id="1.20.1250.20">
    <property type="entry name" value="MFS general substrate transporter like domains"/>
    <property type="match status" value="2"/>
</dbReference>
<feature type="transmembrane region" description="Helical" evidence="4">
    <location>
        <begin position="365"/>
        <end position="387"/>
    </location>
</feature>
<keyword evidence="1 4" id="KW-0812">Transmembrane</keyword>
<feature type="transmembrane region" description="Helical" evidence="4">
    <location>
        <begin position="250"/>
        <end position="271"/>
    </location>
</feature>
<feature type="transmembrane region" description="Helical" evidence="4">
    <location>
        <begin position="336"/>
        <end position="359"/>
    </location>
</feature>
<dbReference type="SUPFAM" id="SSF103473">
    <property type="entry name" value="MFS general substrate transporter"/>
    <property type="match status" value="1"/>
</dbReference>
<evidence type="ECO:0000313" key="7">
    <source>
        <dbReference type="Proteomes" id="UP000052167"/>
    </source>
</evidence>
<organism evidence="6 7">
    <name type="scientific">Pseudorhizobium pelagicum</name>
    <dbReference type="NCBI Taxonomy" id="1509405"/>
    <lineage>
        <taxon>Bacteria</taxon>
        <taxon>Pseudomonadati</taxon>
        <taxon>Pseudomonadota</taxon>
        <taxon>Alphaproteobacteria</taxon>
        <taxon>Hyphomicrobiales</taxon>
        <taxon>Rhizobiaceae</taxon>
        <taxon>Rhizobium/Agrobacterium group</taxon>
        <taxon>Pseudorhizobium</taxon>
    </lineage>
</organism>
<dbReference type="InterPro" id="IPR010645">
    <property type="entry name" value="MFS_4"/>
</dbReference>
<keyword evidence="3 4" id="KW-0472">Membrane</keyword>
<reference evidence="6 7" key="1">
    <citation type="submission" date="2014-06" db="EMBL/GenBank/DDBJ databases">
        <title>Rhizobium pelagicum/R2-400B4.</title>
        <authorList>
            <person name="Kimes N.E."/>
            <person name="Lopez-Perez M."/>
        </authorList>
    </citation>
    <scope>NUCLEOTIDE SEQUENCE [LARGE SCALE GENOMIC DNA]</scope>
    <source>
        <strain evidence="6 7">R2-400B4</strain>
    </source>
</reference>
<dbReference type="InterPro" id="IPR036259">
    <property type="entry name" value="MFS_trans_sf"/>
</dbReference>
<feature type="transmembrane region" description="Helical" evidence="4">
    <location>
        <begin position="303"/>
        <end position="324"/>
    </location>
</feature>
<feature type="transmembrane region" description="Helical" evidence="4">
    <location>
        <begin position="82"/>
        <end position="99"/>
    </location>
</feature>
<name>A0A922T5S3_9HYPH</name>
<accession>A0A922T5S3</accession>
<dbReference type="EMBL" id="JOKJ01000005">
    <property type="protein sequence ID" value="KEQ09780.1"/>
    <property type="molecule type" value="Genomic_DNA"/>
</dbReference>
<comment type="caution">
    <text evidence="6">The sequence shown here is derived from an EMBL/GenBank/DDBJ whole genome shotgun (WGS) entry which is preliminary data.</text>
</comment>
<feature type="transmembrane region" description="Helical" evidence="4">
    <location>
        <begin position="175"/>
        <end position="193"/>
    </location>
</feature>
<feature type="transmembrane region" description="Helical" evidence="4">
    <location>
        <begin position="278"/>
        <end position="297"/>
    </location>
</feature>
<feature type="transmembrane region" description="Helical" evidence="4">
    <location>
        <begin position="141"/>
        <end position="163"/>
    </location>
</feature>
<dbReference type="AlphaFoldDB" id="A0A922T5S3"/>
<evidence type="ECO:0000256" key="3">
    <source>
        <dbReference type="ARBA" id="ARBA00023136"/>
    </source>
</evidence>
<dbReference type="Pfam" id="PF06779">
    <property type="entry name" value="MFS_4"/>
    <property type="match status" value="1"/>
</dbReference>
<feature type="transmembrane region" description="Helical" evidence="4">
    <location>
        <begin position="214"/>
        <end position="238"/>
    </location>
</feature>
<protein>
    <submittedName>
        <fullName evidence="6">MFS transporter</fullName>
    </submittedName>
</protein>
<dbReference type="Proteomes" id="UP000052167">
    <property type="component" value="Unassembled WGS sequence"/>
</dbReference>
<evidence type="ECO:0000313" key="6">
    <source>
        <dbReference type="EMBL" id="KEQ09780.1"/>
    </source>
</evidence>
<dbReference type="PANTHER" id="PTHR23537">
    <property type="match status" value="1"/>
</dbReference>
<evidence type="ECO:0000256" key="2">
    <source>
        <dbReference type="ARBA" id="ARBA00022989"/>
    </source>
</evidence>
<dbReference type="GO" id="GO:0022857">
    <property type="term" value="F:transmembrane transporter activity"/>
    <property type="evidence" value="ECO:0007669"/>
    <property type="project" value="InterPro"/>
</dbReference>
<keyword evidence="7" id="KW-1185">Reference proteome</keyword>
<dbReference type="PROSITE" id="PS50850">
    <property type="entry name" value="MFS"/>
    <property type="match status" value="1"/>
</dbReference>
<proteinExistence type="predicted"/>
<evidence type="ECO:0000259" key="5">
    <source>
        <dbReference type="PROSITE" id="PS50850"/>
    </source>
</evidence>
<dbReference type="RefSeq" id="WP_037161882.1">
    <property type="nucleotide sequence ID" value="NZ_CAJXID010000023.1"/>
</dbReference>
<dbReference type="PANTHER" id="PTHR23537:SF1">
    <property type="entry name" value="SUGAR TRANSPORTER"/>
    <property type="match status" value="1"/>
</dbReference>